<dbReference type="OrthoDB" id="9806130at2"/>
<comment type="catalytic activity">
    <reaction evidence="1">
        <text>ATP + protein L-histidine = ADP + protein N-phospho-L-histidine.</text>
        <dbReference type="EC" id="2.7.13.3"/>
    </reaction>
</comment>
<evidence type="ECO:0000256" key="3">
    <source>
        <dbReference type="ARBA" id="ARBA00012438"/>
    </source>
</evidence>
<accession>A0A1H3JFR1</accession>
<organism evidence="14 15">
    <name type="scientific">Eubacterium barkeri</name>
    <name type="common">Clostridium barkeri</name>
    <dbReference type="NCBI Taxonomy" id="1528"/>
    <lineage>
        <taxon>Bacteria</taxon>
        <taxon>Bacillati</taxon>
        <taxon>Bacillota</taxon>
        <taxon>Clostridia</taxon>
        <taxon>Eubacteriales</taxon>
        <taxon>Eubacteriaceae</taxon>
        <taxon>Eubacterium</taxon>
    </lineage>
</organism>
<feature type="domain" description="Histidine kinase" evidence="13">
    <location>
        <begin position="119"/>
        <end position="331"/>
    </location>
</feature>
<keyword evidence="4" id="KW-1003">Cell membrane</keyword>
<protein>
    <recommendedName>
        <fullName evidence="3">histidine kinase</fullName>
        <ecNumber evidence="3">2.7.13.3</ecNumber>
    </recommendedName>
</protein>
<keyword evidence="12" id="KW-1133">Transmembrane helix</keyword>
<keyword evidence="5" id="KW-0597">Phosphoprotein</keyword>
<dbReference type="RefSeq" id="WP_090247020.1">
    <property type="nucleotide sequence ID" value="NZ_FNOU01000029.1"/>
</dbReference>
<evidence type="ECO:0000256" key="12">
    <source>
        <dbReference type="SAM" id="Phobius"/>
    </source>
</evidence>
<dbReference type="STRING" id="1528.SAMN04488579_12924"/>
<proteinExistence type="predicted"/>
<keyword evidence="11" id="KW-0175">Coiled coil</keyword>
<dbReference type="GO" id="GO:0005524">
    <property type="term" value="F:ATP binding"/>
    <property type="evidence" value="ECO:0007669"/>
    <property type="project" value="UniProtKB-KW"/>
</dbReference>
<feature type="coiled-coil region" evidence="11">
    <location>
        <begin position="85"/>
        <end position="112"/>
    </location>
</feature>
<sequence>MLRNKEIRRFTLVFAAITAGALGAGFAINPAAGLVILAFAIALGGAFGCFTRTRYRRLAALADQIDEVLHYDDALVLTEMEEGELSILKCEIAKMTQRIQEQNMALKKEKAHLAESLADIAHQLRTPLTSANLILSLLKQDPEAPQRRTLLRESEALFAQMDWLITSLLKLSRLDAGIVSFQSVSIDLPGLIHTALTPLRIPMELHDITLKLHLPQGAQLLGDAAWLSEALGNLLKNGMTSAGDHGTLTITGEDTPLFTTITIHDSGPGFKPGEIPHLFDRFYQGEAENPTGYGIGLALCHSIITRQGGRIIAKNHTQGGALFILHFPKPIIP</sequence>
<evidence type="ECO:0000259" key="13">
    <source>
        <dbReference type="PROSITE" id="PS50109"/>
    </source>
</evidence>
<dbReference type="InterPro" id="IPR036890">
    <property type="entry name" value="HATPase_C_sf"/>
</dbReference>
<dbReference type="InterPro" id="IPR005467">
    <property type="entry name" value="His_kinase_dom"/>
</dbReference>
<dbReference type="SUPFAM" id="SSF55874">
    <property type="entry name" value="ATPase domain of HSP90 chaperone/DNA topoisomerase II/histidine kinase"/>
    <property type="match status" value="1"/>
</dbReference>
<keyword evidence="9" id="KW-0067">ATP-binding</keyword>
<dbReference type="PROSITE" id="PS50109">
    <property type="entry name" value="HIS_KIN"/>
    <property type="match status" value="1"/>
</dbReference>
<evidence type="ECO:0000313" key="15">
    <source>
        <dbReference type="Proteomes" id="UP000199652"/>
    </source>
</evidence>
<keyword evidence="10" id="KW-0902">Two-component regulatory system</keyword>
<keyword evidence="15" id="KW-1185">Reference proteome</keyword>
<dbReference type="SMART" id="SM00388">
    <property type="entry name" value="HisKA"/>
    <property type="match status" value="1"/>
</dbReference>
<keyword evidence="12" id="KW-0812">Transmembrane</keyword>
<evidence type="ECO:0000256" key="7">
    <source>
        <dbReference type="ARBA" id="ARBA00022741"/>
    </source>
</evidence>
<dbReference type="CDD" id="cd00082">
    <property type="entry name" value="HisKA"/>
    <property type="match status" value="1"/>
</dbReference>
<evidence type="ECO:0000313" key="14">
    <source>
        <dbReference type="EMBL" id="SDY38355.1"/>
    </source>
</evidence>
<dbReference type="GO" id="GO:0000155">
    <property type="term" value="F:phosphorelay sensor kinase activity"/>
    <property type="evidence" value="ECO:0007669"/>
    <property type="project" value="InterPro"/>
</dbReference>
<dbReference type="PANTHER" id="PTHR44936">
    <property type="entry name" value="SENSOR PROTEIN CREC"/>
    <property type="match status" value="1"/>
</dbReference>
<dbReference type="Proteomes" id="UP000199652">
    <property type="component" value="Unassembled WGS sequence"/>
</dbReference>
<dbReference type="Pfam" id="PF00512">
    <property type="entry name" value="HisKA"/>
    <property type="match status" value="1"/>
</dbReference>
<dbReference type="SUPFAM" id="SSF47384">
    <property type="entry name" value="Homodimeric domain of signal transducing histidine kinase"/>
    <property type="match status" value="1"/>
</dbReference>
<dbReference type="PANTHER" id="PTHR44936:SF10">
    <property type="entry name" value="SENSOR PROTEIN RSTB"/>
    <property type="match status" value="1"/>
</dbReference>
<keyword evidence="8 14" id="KW-0418">Kinase</keyword>
<dbReference type="InterPro" id="IPR004358">
    <property type="entry name" value="Sig_transdc_His_kin-like_C"/>
</dbReference>
<evidence type="ECO:0000256" key="5">
    <source>
        <dbReference type="ARBA" id="ARBA00022553"/>
    </source>
</evidence>
<reference evidence="15" key="1">
    <citation type="submission" date="2016-10" db="EMBL/GenBank/DDBJ databases">
        <authorList>
            <person name="Varghese N."/>
            <person name="Submissions S."/>
        </authorList>
    </citation>
    <scope>NUCLEOTIDE SEQUENCE [LARGE SCALE GENOMIC DNA]</scope>
    <source>
        <strain evidence="15">VPI 5359</strain>
    </source>
</reference>
<evidence type="ECO:0000256" key="4">
    <source>
        <dbReference type="ARBA" id="ARBA00022475"/>
    </source>
</evidence>
<gene>
    <name evidence="14" type="ORF">SAMN04488579_12924</name>
</gene>
<dbReference type="InterPro" id="IPR050980">
    <property type="entry name" value="2C_sensor_his_kinase"/>
</dbReference>
<dbReference type="Pfam" id="PF02518">
    <property type="entry name" value="HATPase_c"/>
    <property type="match status" value="1"/>
</dbReference>
<dbReference type="EMBL" id="FNOU01000029">
    <property type="protein sequence ID" value="SDY38355.1"/>
    <property type="molecule type" value="Genomic_DNA"/>
</dbReference>
<evidence type="ECO:0000256" key="9">
    <source>
        <dbReference type="ARBA" id="ARBA00022840"/>
    </source>
</evidence>
<dbReference type="GO" id="GO:0005886">
    <property type="term" value="C:plasma membrane"/>
    <property type="evidence" value="ECO:0007669"/>
    <property type="project" value="UniProtKB-SubCell"/>
</dbReference>
<dbReference type="Gene3D" id="3.30.565.10">
    <property type="entry name" value="Histidine kinase-like ATPase, C-terminal domain"/>
    <property type="match status" value="1"/>
</dbReference>
<dbReference type="CDD" id="cd00075">
    <property type="entry name" value="HATPase"/>
    <property type="match status" value="1"/>
</dbReference>
<evidence type="ECO:0000256" key="11">
    <source>
        <dbReference type="SAM" id="Coils"/>
    </source>
</evidence>
<evidence type="ECO:0000256" key="1">
    <source>
        <dbReference type="ARBA" id="ARBA00000085"/>
    </source>
</evidence>
<dbReference type="InterPro" id="IPR003594">
    <property type="entry name" value="HATPase_dom"/>
</dbReference>
<dbReference type="PRINTS" id="PR00344">
    <property type="entry name" value="BCTRLSENSOR"/>
</dbReference>
<dbReference type="SMART" id="SM00387">
    <property type="entry name" value="HATPase_c"/>
    <property type="match status" value="1"/>
</dbReference>
<name>A0A1H3JFR1_EUBBA</name>
<comment type="subcellular location">
    <subcellularLocation>
        <location evidence="2">Cell membrane</location>
        <topology evidence="2">Multi-pass membrane protein</topology>
    </subcellularLocation>
</comment>
<evidence type="ECO:0000256" key="10">
    <source>
        <dbReference type="ARBA" id="ARBA00023012"/>
    </source>
</evidence>
<keyword evidence="12" id="KW-0472">Membrane</keyword>
<evidence type="ECO:0000256" key="2">
    <source>
        <dbReference type="ARBA" id="ARBA00004651"/>
    </source>
</evidence>
<evidence type="ECO:0000256" key="6">
    <source>
        <dbReference type="ARBA" id="ARBA00022679"/>
    </source>
</evidence>
<keyword evidence="7" id="KW-0547">Nucleotide-binding</keyword>
<dbReference type="EC" id="2.7.13.3" evidence="3"/>
<feature type="transmembrane region" description="Helical" evidence="12">
    <location>
        <begin position="33"/>
        <end position="51"/>
    </location>
</feature>
<dbReference type="InterPro" id="IPR003661">
    <property type="entry name" value="HisK_dim/P_dom"/>
</dbReference>
<dbReference type="Gene3D" id="1.10.287.130">
    <property type="match status" value="1"/>
</dbReference>
<dbReference type="AlphaFoldDB" id="A0A1H3JFR1"/>
<dbReference type="InterPro" id="IPR036097">
    <property type="entry name" value="HisK_dim/P_sf"/>
</dbReference>
<keyword evidence="6" id="KW-0808">Transferase</keyword>
<evidence type="ECO:0000256" key="8">
    <source>
        <dbReference type="ARBA" id="ARBA00022777"/>
    </source>
</evidence>